<evidence type="ECO:0000256" key="6">
    <source>
        <dbReference type="SAM" id="MobiDB-lite"/>
    </source>
</evidence>
<keyword evidence="3" id="KW-0731">Sigma factor</keyword>
<dbReference type="PANTHER" id="PTHR43133:SF8">
    <property type="entry name" value="RNA POLYMERASE SIGMA FACTOR HI_1459-RELATED"/>
    <property type="match status" value="1"/>
</dbReference>
<dbReference type="Pfam" id="PF08281">
    <property type="entry name" value="Sigma70_r4_2"/>
    <property type="match status" value="1"/>
</dbReference>
<dbReference type="CDD" id="cd06171">
    <property type="entry name" value="Sigma70_r4"/>
    <property type="match status" value="1"/>
</dbReference>
<name>A0A6P2CZK0_9BACT</name>
<gene>
    <name evidence="9" type="ORF">SOIL9_41590</name>
</gene>
<dbReference type="Gene3D" id="1.10.10.10">
    <property type="entry name" value="Winged helix-like DNA-binding domain superfamily/Winged helix DNA-binding domain"/>
    <property type="match status" value="1"/>
</dbReference>
<feature type="domain" description="RNA polymerase sigma-70 region 2" evidence="7">
    <location>
        <begin position="37"/>
        <end position="102"/>
    </location>
</feature>
<dbReference type="KEGG" id="gms:SOIL9_41590"/>
<dbReference type="InterPro" id="IPR036388">
    <property type="entry name" value="WH-like_DNA-bd_sf"/>
</dbReference>
<reference evidence="9 10" key="1">
    <citation type="submission" date="2019-05" db="EMBL/GenBank/DDBJ databases">
        <authorList>
            <consortium name="Science for Life Laboratories"/>
        </authorList>
    </citation>
    <scope>NUCLEOTIDE SEQUENCE [LARGE SCALE GENOMIC DNA]</scope>
    <source>
        <strain evidence="9">Soil9</strain>
    </source>
</reference>
<dbReference type="Proteomes" id="UP000464178">
    <property type="component" value="Chromosome"/>
</dbReference>
<dbReference type="Pfam" id="PF04542">
    <property type="entry name" value="Sigma70_r2"/>
    <property type="match status" value="1"/>
</dbReference>
<comment type="similarity">
    <text evidence="1">Belongs to the sigma-70 factor family. ECF subfamily.</text>
</comment>
<keyword evidence="4" id="KW-0238">DNA-binding</keyword>
<dbReference type="InterPro" id="IPR013325">
    <property type="entry name" value="RNA_pol_sigma_r2"/>
</dbReference>
<dbReference type="NCBIfam" id="TIGR02937">
    <property type="entry name" value="sigma70-ECF"/>
    <property type="match status" value="1"/>
</dbReference>
<dbReference type="PANTHER" id="PTHR43133">
    <property type="entry name" value="RNA POLYMERASE ECF-TYPE SIGMA FACTO"/>
    <property type="match status" value="1"/>
</dbReference>
<sequence length="749" mass="80664">MPGRVLELLHAATPDTPDADLLARFVATRDEGAFADLVRAHGPAVYRVCRRLAPRHADDAFQATFLVLACRAGAVRKASSVGSWLIGAAGRVARQMTRRERRSADVCATLARPDDRNSGAAELSATLDDELSRLPDRLRAPLVSCFLYGRTQEQAATELDVSVRTLRRRLERAKALLRLRLERRGVVPAVAVALVAGVGPAPAVPTELVRRTVRAALEFPNGGAVGPAALAAKGVVNHMARLKASGLVAAAAVLIGLGASAARQEPAPPPDTPVFPLAVPALGERPLKLDIAFPSMADRPTGERPGHVHRSANFLVTAPTAVSARAVAAEAEFQRQQIGRLWLGKEPPPWAVRCEIVVRGAPDRATGATTFDFHTDPNGRPVCRGAKMELTGPLEGVLSTALPPEVTHAVLAHHFGKPLPRWAGAGLAVMSLGDEEQVQQDQKCRELLNAGKGIRLRILFRKTEYPRDAMVLVAQGHSIVRFLLASEPAPGKAHRALLEFLRVGAEENTAESWNKAAKDVYRFDSVDALETAWLATLRKPPSAPKAPTPDDEEPGLIPPTRLPEARPVQKDETVVVNTRKFKLPVQIAPERRTADRAVTLFVSRGKEPWYQAGMITPDKTAFTFEAPEDGLYWLAVAVIPKDQPDSSVTALEPALKVIVDTVPPVVRVTKAERVDDRLRVSWSVTEANPGALKVRWNVTGRESDWHDVPVATNESSATFSPGSGAKAQIQVVQVDAAGNEGRSAVVTVE</sequence>
<dbReference type="AlphaFoldDB" id="A0A6P2CZK0"/>
<organism evidence="9 10">
    <name type="scientific">Gemmata massiliana</name>
    <dbReference type="NCBI Taxonomy" id="1210884"/>
    <lineage>
        <taxon>Bacteria</taxon>
        <taxon>Pseudomonadati</taxon>
        <taxon>Planctomycetota</taxon>
        <taxon>Planctomycetia</taxon>
        <taxon>Gemmatales</taxon>
        <taxon>Gemmataceae</taxon>
        <taxon>Gemmata</taxon>
    </lineage>
</organism>
<dbReference type="GO" id="GO:0003677">
    <property type="term" value="F:DNA binding"/>
    <property type="evidence" value="ECO:0007669"/>
    <property type="project" value="UniProtKB-KW"/>
</dbReference>
<dbReference type="EMBL" id="LR593886">
    <property type="protein sequence ID" value="VTR93555.1"/>
    <property type="molecule type" value="Genomic_DNA"/>
</dbReference>
<dbReference type="InterPro" id="IPR007627">
    <property type="entry name" value="RNA_pol_sigma70_r2"/>
</dbReference>
<dbReference type="SUPFAM" id="SSF88659">
    <property type="entry name" value="Sigma3 and sigma4 domains of RNA polymerase sigma factors"/>
    <property type="match status" value="1"/>
</dbReference>
<protein>
    <recommendedName>
        <fullName evidence="11">RNA polymerase sigma-70 region 2 domain-containing protein</fullName>
    </recommendedName>
</protein>
<evidence type="ECO:0008006" key="11">
    <source>
        <dbReference type="Google" id="ProtNLM"/>
    </source>
</evidence>
<dbReference type="GO" id="GO:0016987">
    <property type="term" value="F:sigma factor activity"/>
    <property type="evidence" value="ECO:0007669"/>
    <property type="project" value="UniProtKB-KW"/>
</dbReference>
<evidence type="ECO:0000313" key="10">
    <source>
        <dbReference type="Proteomes" id="UP000464178"/>
    </source>
</evidence>
<dbReference type="InterPro" id="IPR014284">
    <property type="entry name" value="RNA_pol_sigma-70_dom"/>
</dbReference>
<proteinExistence type="inferred from homology"/>
<dbReference type="SUPFAM" id="SSF88946">
    <property type="entry name" value="Sigma2 domain of RNA polymerase sigma factors"/>
    <property type="match status" value="1"/>
</dbReference>
<dbReference type="InterPro" id="IPR039425">
    <property type="entry name" value="RNA_pol_sigma-70-like"/>
</dbReference>
<dbReference type="GO" id="GO:0006352">
    <property type="term" value="P:DNA-templated transcription initiation"/>
    <property type="evidence" value="ECO:0007669"/>
    <property type="project" value="InterPro"/>
</dbReference>
<dbReference type="InterPro" id="IPR013249">
    <property type="entry name" value="RNA_pol_sigma70_r4_t2"/>
</dbReference>
<keyword evidence="10" id="KW-1185">Reference proteome</keyword>
<evidence type="ECO:0000256" key="1">
    <source>
        <dbReference type="ARBA" id="ARBA00010641"/>
    </source>
</evidence>
<evidence type="ECO:0000256" key="4">
    <source>
        <dbReference type="ARBA" id="ARBA00023125"/>
    </source>
</evidence>
<evidence type="ECO:0000313" key="9">
    <source>
        <dbReference type="EMBL" id="VTR93555.1"/>
    </source>
</evidence>
<dbReference type="RefSeq" id="WP_162668264.1">
    <property type="nucleotide sequence ID" value="NZ_LR593886.1"/>
</dbReference>
<keyword evidence="2" id="KW-0805">Transcription regulation</keyword>
<feature type="domain" description="RNA polymerase sigma factor 70 region 4 type 2" evidence="8">
    <location>
        <begin position="127"/>
        <end position="177"/>
    </location>
</feature>
<keyword evidence="5" id="KW-0804">Transcription</keyword>
<accession>A0A6P2CZK0</accession>
<dbReference type="Gene3D" id="1.10.1740.10">
    <property type="match status" value="1"/>
</dbReference>
<evidence type="ECO:0000256" key="5">
    <source>
        <dbReference type="ARBA" id="ARBA00023163"/>
    </source>
</evidence>
<dbReference type="InterPro" id="IPR013324">
    <property type="entry name" value="RNA_pol_sigma_r3/r4-like"/>
</dbReference>
<evidence type="ECO:0000256" key="2">
    <source>
        <dbReference type="ARBA" id="ARBA00023015"/>
    </source>
</evidence>
<evidence type="ECO:0000256" key="3">
    <source>
        <dbReference type="ARBA" id="ARBA00023082"/>
    </source>
</evidence>
<feature type="region of interest" description="Disordered" evidence="6">
    <location>
        <begin position="537"/>
        <end position="569"/>
    </location>
</feature>
<evidence type="ECO:0000259" key="7">
    <source>
        <dbReference type="Pfam" id="PF04542"/>
    </source>
</evidence>
<evidence type="ECO:0000259" key="8">
    <source>
        <dbReference type="Pfam" id="PF08281"/>
    </source>
</evidence>